<dbReference type="EMBL" id="CADCUC010000223">
    <property type="protein sequence ID" value="CAA9324135.1"/>
    <property type="molecule type" value="Genomic_DNA"/>
</dbReference>
<keyword evidence="2" id="KW-0548">Nucleotidyltransferase</keyword>
<dbReference type="Pfam" id="PF01336">
    <property type="entry name" value="tRNA_anti-codon"/>
    <property type="match status" value="1"/>
</dbReference>
<gene>
    <name evidence="2" type="ORF">AVDCRST_MAG90-1153</name>
</gene>
<protein>
    <submittedName>
        <fullName evidence="2">Error-prone repair homolog of DNA polymerase III alpha subunit</fullName>
        <ecNumber evidence="2">2.7.7.7</ecNumber>
    </submittedName>
</protein>
<reference evidence="2" key="1">
    <citation type="submission" date="2020-02" db="EMBL/GenBank/DDBJ databases">
        <authorList>
            <person name="Meier V. D."/>
        </authorList>
    </citation>
    <scope>NUCLEOTIDE SEQUENCE</scope>
    <source>
        <strain evidence="2">AVDCRST_MAG90</strain>
    </source>
</reference>
<dbReference type="Gene3D" id="2.40.50.140">
    <property type="entry name" value="Nucleic acid-binding proteins"/>
    <property type="match status" value="1"/>
</dbReference>
<feature type="domain" description="OB" evidence="1">
    <location>
        <begin position="26"/>
        <end position="99"/>
    </location>
</feature>
<dbReference type="InterPro" id="IPR012340">
    <property type="entry name" value="NA-bd_OB-fold"/>
</dbReference>
<name>A0A6J4L4T5_9HYPH</name>
<dbReference type="EC" id="2.7.7.7" evidence="2"/>
<evidence type="ECO:0000313" key="2">
    <source>
        <dbReference type="EMBL" id="CAA9324135.1"/>
    </source>
</evidence>
<keyword evidence="2" id="KW-0808">Transferase</keyword>
<sequence>RPLLDQRGVMTNRRHRDDAVANDTRVTVAGLVLVRQRPGTAKGVVFLTLEDETGIANIIIWRDVFEANRRVAMTARFLCVRGRLQRQGLVVHVVAESFVDLTGELHRLRDGFDIPPANRDVYAYTDPRFIKSRDFH</sequence>
<dbReference type="InterPro" id="IPR004365">
    <property type="entry name" value="NA-bd_OB_tRNA"/>
</dbReference>
<evidence type="ECO:0000259" key="1">
    <source>
        <dbReference type="Pfam" id="PF01336"/>
    </source>
</evidence>
<accession>A0A6J4L4T5</accession>
<dbReference type="GO" id="GO:0003887">
    <property type="term" value="F:DNA-directed DNA polymerase activity"/>
    <property type="evidence" value="ECO:0007669"/>
    <property type="project" value="UniProtKB-EC"/>
</dbReference>
<proteinExistence type="predicted"/>
<organism evidence="2">
    <name type="scientific">uncultured Microvirga sp</name>
    <dbReference type="NCBI Taxonomy" id="412392"/>
    <lineage>
        <taxon>Bacteria</taxon>
        <taxon>Pseudomonadati</taxon>
        <taxon>Pseudomonadota</taxon>
        <taxon>Alphaproteobacteria</taxon>
        <taxon>Hyphomicrobiales</taxon>
        <taxon>Methylobacteriaceae</taxon>
        <taxon>Microvirga</taxon>
        <taxon>environmental samples</taxon>
    </lineage>
</organism>
<dbReference type="AlphaFoldDB" id="A0A6J4L4T5"/>
<feature type="non-terminal residue" evidence="2">
    <location>
        <position position="1"/>
    </location>
</feature>
<dbReference type="CDD" id="cd04485">
    <property type="entry name" value="DnaE_OBF"/>
    <property type="match status" value="1"/>
</dbReference>
<dbReference type="GO" id="GO:0003676">
    <property type="term" value="F:nucleic acid binding"/>
    <property type="evidence" value="ECO:0007669"/>
    <property type="project" value="InterPro"/>
</dbReference>